<keyword evidence="5 7" id="KW-0687">Ribonucleoprotein</keyword>
<dbReference type="PROSITE" id="PS50889">
    <property type="entry name" value="S4"/>
    <property type="match status" value="1"/>
</dbReference>
<comment type="function">
    <text evidence="7">With S5 and S12 plays an important role in translational accuracy.</text>
</comment>
<feature type="domain" description="RNA-binding S4" evidence="8">
    <location>
        <begin position="93"/>
        <end position="157"/>
    </location>
</feature>
<dbReference type="GO" id="GO:0003735">
    <property type="term" value="F:structural constituent of ribosome"/>
    <property type="evidence" value="ECO:0007669"/>
    <property type="project" value="InterPro"/>
</dbReference>
<dbReference type="HAMAP" id="MF_01306_B">
    <property type="entry name" value="Ribosomal_uS4_B"/>
    <property type="match status" value="1"/>
</dbReference>
<dbReference type="SMART" id="SM01390">
    <property type="entry name" value="Ribosomal_S4"/>
    <property type="match status" value="1"/>
</dbReference>
<dbReference type="InterPro" id="IPR005709">
    <property type="entry name" value="Ribosomal_uS4_bac-type"/>
</dbReference>
<evidence type="ECO:0000259" key="9">
    <source>
        <dbReference type="SMART" id="SM01390"/>
    </source>
</evidence>
<accession>A0A0B7H456</accession>
<evidence type="ECO:0000256" key="4">
    <source>
        <dbReference type="ARBA" id="ARBA00022980"/>
    </source>
</evidence>
<dbReference type="Pfam" id="PF01479">
    <property type="entry name" value="S4"/>
    <property type="match status" value="1"/>
</dbReference>
<comment type="function">
    <text evidence="7">One of the primary rRNA binding proteins, it binds directly to 16S rRNA where it nucleates assembly of the body of the 30S subunit.</text>
</comment>
<comment type="similarity">
    <text evidence="1 7">Belongs to the universal ribosomal protein uS4 family.</text>
</comment>
<evidence type="ECO:0000259" key="8">
    <source>
        <dbReference type="SMART" id="SM00363"/>
    </source>
</evidence>
<dbReference type="FunFam" id="3.10.290.10:FF:000001">
    <property type="entry name" value="30S ribosomal protein S4"/>
    <property type="match status" value="1"/>
</dbReference>
<name>A0A0B7H456_9FLAO</name>
<keyword evidence="4 7" id="KW-0689">Ribosomal protein</keyword>
<dbReference type="PANTHER" id="PTHR11831">
    <property type="entry name" value="30S 40S RIBOSOMAL PROTEIN"/>
    <property type="match status" value="1"/>
</dbReference>
<protein>
    <recommendedName>
        <fullName evidence="6 7">Small ribosomal subunit protein uS4</fullName>
    </recommendedName>
</protein>
<dbReference type="Proteomes" id="UP000038083">
    <property type="component" value="Unassembled WGS sequence"/>
</dbReference>
<dbReference type="CDD" id="cd00165">
    <property type="entry name" value="S4"/>
    <property type="match status" value="1"/>
</dbReference>
<reference evidence="10 11" key="1">
    <citation type="submission" date="2015-01" db="EMBL/GenBank/DDBJ databases">
        <authorList>
            <person name="MANFREDI Pablo"/>
        </authorList>
    </citation>
    <scope>NUCLEOTIDE SEQUENCE [LARGE SCALE GENOMIC DNA]</scope>
    <source>
        <strain evidence="10 11">Ccy74</strain>
    </source>
</reference>
<dbReference type="NCBIfam" id="TIGR01017">
    <property type="entry name" value="rpsD_bact"/>
    <property type="match status" value="1"/>
</dbReference>
<evidence type="ECO:0000256" key="5">
    <source>
        <dbReference type="ARBA" id="ARBA00023274"/>
    </source>
</evidence>
<evidence type="ECO:0000313" key="10">
    <source>
        <dbReference type="EMBL" id="CEN34411.1"/>
    </source>
</evidence>
<dbReference type="Gene3D" id="3.10.290.10">
    <property type="entry name" value="RNA-binding S4 domain"/>
    <property type="match status" value="1"/>
</dbReference>
<evidence type="ECO:0000256" key="1">
    <source>
        <dbReference type="ARBA" id="ARBA00007465"/>
    </source>
</evidence>
<dbReference type="RefSeq" id="WP_018279609.1">
    <property type="nucleotide sequence ID" value="NZ_CDOF01000060.1"/>
</dbReference>
<dbReference type="EMBL" id="CDOG01000002">
    <property type="protein sequence ID" value="CEN34411.1"/>
    <property type="molecule type" value="Genomic_DNA"/>
</dbReference>
<dbReference type="InterPro" id="IPR036986">
    <property type="entry name" value="S4_RNA-bd_sf"/>
</dbReference>
<dbReference type="InterPro" id="IPR022801">
    <property type="entry name" value="Ribosomal_uS4"/>
</dbReference>
<comment type="subunit">
    <text evidence="7">Part of the 30S ribosomal subunit. Contacts protein S5. The interaction surface between S4 and S5 is involved in control of translational fidelity.</text>
</comment>
<dbReference type="InterPro" id="IPR002942">
    <property type="entry name" value="S4_RNA-bd"/>
</dbReference>
<evidence type="ECO:0000256" key="6">
    <source>
        <dbReference type="ARBA" id="ARBA00035254"/>
    </source>
</evidence>
<evidence type="ECO:0000256" key="2">
    <source>
        <dbReference type="ARBA" id="ARBA00022730"/>
    </source>
</evidence>
<dbReference type="GO" id="GO:0042274">
    <property type="term" value="P:ribosomal small subunit biogenesis"/>
    <property type="evidence" value="ECO:0007669"/>
    <property type="project" value="TreeGrafter"/>
</dbReference>
<dbReference type="SUPFAM" id="SSF55174">
    <property type="entry name" value="Alpha-L RNA-binding motif"/>
    <property type="match status" value="1"/>
</dbReference>
<dbReference type="AlphaFoldDB" id="A0A0B7H456"/>
<sequence>MARYTGPKTKIARKFGEAIFGDDKSFEKKNYPPGQHGIARRRAKRSEYAIQLQEKQKAKYTYGILEKQFRNLYEKAKRSKHVTGEVLLQLCESRLDNVVYRMGIAPTRSAARQLVSHRHITVNGNIVNIPSYALRPGDVVGVREKSKSLSVIENSLASNSTVYEWITWNTEKLEGTFVTVPQRIQIPENIKEQLIVELYSK</sequence>
<dbReference type="SMART" id="SM00363">
    <property type="entry name" value="S4"/>
    <property type="match status" value="1"/>
</dbReference>
<dbReference type="GO" id="GO:0015935">
    <property type="term" value="C:small ribosomal subunit"/>
    <property type="evidence" value="ECO:0007669"/>
    <property type="project" value="InterPro"/>
</dbReference>
<keyword evidence="2 7" id="KW-0699">rRNA-binding</keyword>
<dbReference type="OrthoDB" id="9803672at2"/>
<dbReference type="Pfam" id="PF00163">
    <property type="entry name" value="Ribosomal_S4"/>
    <property type="match status" value="1"/>
</dbReference>
<proteinExistence type="inferred from homology"/>
<organism evidence="10 11">
    <name type="scientific">Capnocytophaga cynodegmi</name>
    <dbReference type="NCBI Taxonomy" id="28189"/>
    <lineage>
        <taxon>Bacteria</taxon>
        <taxon>Pseudomonadati</taxon>
        <taxon>Bacteroidota</taxon>
        <taxon>Flavobacteriia</taxon>
        <taxon>Flavobacteriales</taxon>
        <taxon>Flavobacteriaceae</taxon>
        <taxon>Capnocytophaga</taxon>
    </lineage>
</organism>
<dbReference type="NCBIfam" id="NF003717">
    <property type="entry name" value="PRK05327.1"/>
    <property type="match status" value="1"/>
</dbReference>
<evidence type="ECO:0000313" key="11">
    <source>
        <dbReference type="Proteomes" id="UP000038083"/>
    </source>
</evidence>
<gene>
    <name evidence="7 10" type="primary">rpsD</name>
    <name evidence="10" type="ORF">CCYN74_100152</name>
</gene>
<dbReference type="Gene3D" id="1.10.1050.10">
    <property type="entry name" value="Ribosomal Protein S4 Delta 41, Chain A, domain 1"/>
    <property type="match status" value="1"/>
</dbReference>
<keyword evidence="3 7" id="KW-0694">RNA-binding</keyword>
<dbReference type="GO" id="GO:0006412">
    <property type="term" value="P:translation"/>
    <property type="evidence" value="ECO:0007669"/>
    <property type="project" value="UniProtKB-UniRule"/>
</dbReference>
<dbReference type="InterPro" id="IPR001912">
    <property type="entry name" value="Ribosomal_uS4_N"/>
</dbReference>
<evidence type="ECO:0000256" key="3">
    <source>
        <dbReference type="ARBA" id="ARBA00022884"/>
    </source>
</evidence>
<dbReference type="GO" id="GO:0019843">
    <property type="term" value="F:rRNA binding"/>
    <property type="evidence" value="ECO:0007669"/>
    <property type="project" value="UniProtKB-UniRule"/>
</dbReference>
<feature type="domain" description="Small ribosomal subunit protein uS4 N-terminal" evidence="9">
    <location>
        <begin position="3"/>
        <end position="92"/>
    </location>
</feature>
<dbReference type="PANTHER" id="PTHR11831:SF4">
    <property type="entry name" value="SMALL RIBOSOMAL SUBUNIT PROTEIN US4M"/>
    <property type="match status" value="1"/>
</dbReference>
<evidence type="ECO:0000256" key="7">
    <source>
        <dbReference type="HAMAP-Rule" id="MF_01306"/>
    </source>
</evidence>